<name>A0A8B6EJQ4_MYTGA</name>
<reference evidence="2" key="1">
    <citation type="submission" date="2018-11" db="EMBL/GenBank/DDBJ databases">
        <authorList>
            <person name="Alioto T."/>
            <person name="Alioto T."/>
        </authorList>
    </citation>
    <scope>NUCLEOTIDE SEQUENCE</scope>
</reference>
<proteinExistence type="predicted"/>
<feature type="chain" id="PRO_5032538768" evidence="1">
    <location>
        <begin position="18"/>
        <end position="184"/>
    </location>
</feature>
<comment type="caution">
    <text evidence="2">The sequence shown here is derived from an EMBL/GenBank/DDBJ whole genome shotgun (WGS) entry which is preliminary data.</text>
</comment>
<accession>A0A8B6EJQ4</accession>
<dbReference type="AlphaFoldDB" id="A0A8B6EJQ4"/>
<keyword evidence="3" id="KW-1185">Reference proteome</keyword>
<evidence type="ECO:0000313" key="3">
    <source>
        <dbReference type="Proteomes" id="UP000596742"/>
    </source>
</evidence>
<organism evidence="2 3">
    <name type="scientific">Mytilus galloprovincialis</name>
    <name type="common">Mediterranean mussel</name>
    <dbReference type="NCBI Taxonomy" id="29158"/>
    <lineage>
        <taxon>Eukaryota</taxon>
        <taxon>Metazoa</taxon>
        <taxon>Spiralia</taxon>
        <taxon>Lophotrochozoa</taxon>
        <taxon>Mollusca</taxon>
        <taxon>Bivalvia</taxon>
        <taxon>Autobranchia</taxon>
        <taxon>Pteriomorphia</taxon>
        <taxon>Mytilida</taxon>
        <taxon>Mytiloidea</taxon>
        <taxon>Mytilidae</taxon>
        <taxon>Mytilinae</taxon>
        <taxon>Mytilus</taxon>
    </lineage>
</organism>
<protein>
    <submittedName>
        <fullName evidence="2">Uncharacterized protein</fullName>
    </submittedName>
</protein>
<gene>
    <name evidence="2" type="ORF">MGAL_10B067631</name>
</gene>
<dbReference type="Proteomes" id="UP000596742">
    <property type="component" value="Unassembled WGS sequence"/>
</dbReference>
<dbReference type="EMBL" id="UYJE01005277">
    <property type="protein sequence ID" value="VDI35886.1"/>
    <property type="molecule type" value="Genomic_DNA"/>
</dbReference>
<keyword evidence="1" id="KW-0732">Signal</keyword>
<evidence type="ECO:0000256" key="1">
    <source>
        <dbReference type="SAM" id="SignalP"/>
    </source>
</evidence>
<feature type="signal peptide" evidence="1">
    <location>
        <begin position="1"/>
        <end position="17"/>
    </location>
</feature>
<sequence>MLLFVFVWTFCITDVTGRPLDFDPYGPAPVLPAPPMVMDRKHGLGPHRSQPFRNTRIHPNADFYQYGQLTNTGSRVRSPIPKRSPDLSNYLPFIARNNNRKVRIPGSENSYQISGGLDKIVQVPLTKTVFETRRIPIVTFKKIPRVVMKKVNVKVPVVRMVPQIVDLDSGKVLGEAGKSRSSHH</sequence>
<evidence type="ECO:0000313" key="2">
    <source>
        <dbReference type="EMBL" id="VDI35886.1"/>
    </source>
</evidence>